<dbReference type="SUPFAM" id="SSF143422">
    <property type="entry name" value="Transposase IS200-like"/>
    <property type="match status" value="1"/>
</dbReference>
<protein>
    <submittedName>
        <fullName evidence="2">Transposase</fullName>
    </submittedName>
</protein>
<dbReference type="Proteomes" id="UP000178347">
    <property type="component" value="Unassembled WGS sequence"/>
</dbReference>
<sequence>MSNTYSNLLFHAIFSTKERVKLLSKELRNRLFPYISGIANKNNFKILTSGGAGDHVHILLSLKPDLSVSKAVQLLKGNSSKWIHDNFTDLNIFSWQNGYGVFTVSRSQADIVENYIANQEEHHKKMSFEEEYIELLKRN</sequence>
<comment type="caution">
    <text evidence="2">The sequence shown here is derived from an EMBL/GenBank/DDBJ whole genome shotgun (WGS) entry which is preliminary data.</text>
</comment>
<organism evidence="2 3">
    <name type="scientific">Candidatus Magasanikbacteria bacterium RIFCSPLOWO2_12_FULL_43_12</name>
    <dbReference type="NCBI Taxonomy" id="1798692"/>
    <lineage>
        <taxon>Bacteria</taxon>
        <taxon>Candidatus Magasanikiibacteriota</taxon>
    </lineage>
</organism>
<evidence type="ECO:0000313" key="2">
    <source>
        <dbReference type="EMBL" id="OGH75574.1"/>
    </source>
</evidence>
<feature type="domain" description="Transposase IS200-like" evidence="1">
    <location>
        <begin position="5"/>
        <end position="119"/>
    </location>
</feature>
<gene>
    <name evidence="2" type="ORF">A3G00_00345</name>
</gene>
<dbReference type="Gene3D" id="3.30.70.1290">
    <property type="entry name" value="Transposase IS200-like"/>
    <property type="match status" value="1"/>
</dbReference>
<dbReference type="EMBL" id="MFQN01000006">
    <property type="protein sequence ID" value="OGH75574.1"/>
    <property type="molecule type" value="Genomic_DNA"/>
</dbReference>
<dbReference type="NCBIfam" id="NF033573">
    <property type="entry name" value="transpos_IS200"/>
    <property type="match status" value="1"/>
</dbReference>
<proteinExistence type="predicted"/>
<dbReference type="GO" id="GO:0003677">
    <property type="term" value="F:DNA binding"/>
    <property type="evidence" value="ECO:0007669"/>
    <property type="project" value="InterPro"/>
</dbReference>
<dbReference type="PANTHER" id="PTHR33360:SF2">
    <property type="entry name" value="TRANSPOSASE FOR INSERTION SEQUENCE ELEMENT IS200"/>
    <property type="match status" value="1"/>
</dbReference>
<dbReference type="SMART" id="SM01321">
    <property type="entry name" value="Y1_Tnp"/>
    <property type="match status" value="1"/>
</dbReference>
<dbReference type="GO" id="GO:0006313">
    <property type="term" value="P:DNA transposition"/>
    <property type="evidence" value="ECO:0007669"/>
    <property type="project" value="InterPro"/>
</dbReference>
<dbReference type="AlphaFoldDB" id="A0A1F6MV95"/>
<dbReference type="InterPro" id="IPR036515">
    <property type="entry name" value="Transposase_17_sf"/>
</dbReference>
<evidence type="ECO:0000259" key="1">
    <source>
        <dbReference type="SMART" id="SM01321"/>
    </source>
</evidence>
<name>A0A1F6MV95_9BACT</name>
<accession>A0A1F6MV95</accession>
<dbReference type="Pfam" id="PF01797">
    <property type="entry name" value="Y1_Tnp"/>
    <property type="match status" value="1"/>
</dbReference>
<dbReference type="GO" id="GO:0004803">
    <property type="term" value="F:transposase activity"/>
    <property type="evidence" value="ECO:0007669"/>
    <property type="project" value="InterPro"/>
</dbReference>
<reference evidence="2 3" key="1">
    <citation type="journal article" date="2016" name="Nat. Commun.">
        <title>Thousands of microbial genomes shed light on interconnected biogeochemical processes in an aquifer system.</title>
        <authorList>
            <person name="Anantharaman K."/>
            <person name="Brown C.T."/>
            <person name="Hug L.A."/>
            <person name="Sharon I."/>
            <person name="Castelle C.J."/>
            <person name="Probst A.J."/>
            <person name="Thomas B.C."/>
            <person name="Singh A."/>
            <person name="Wilkins M.J."/>
            <person name="Karaoz U."/>
            <person name="Brodie E.L."/>
            <person name="Williams K.H."/>
            <person name="Hubbard S.S."/>
            <person name="Banfield J.F."/>
        </authorList>
    </citation>
    <scope>NUCLEOTIDE SEQUENCE [LARGE SCALE GENOMIC DNA]</scope>
</reference>
<evidence type="ECO:0000313" key="3">
    <source>
        <dbReference type="Proteomes" id="UP000178347"/>
    </source>
</evidence>
<dbReference type="InterPro" id="IPR002686">
    <property type="entry name" value="Transposase_17"/>
</dbReference>
<dbReference type="PANTHER" id="PTHR33360">
    <property type="entry name" value="TRANSPOSASE FOR INSERTION SEQUENCE ELEMENT IS200"/>
    <property type="match status" value="1"/>
</dbReference>